<organism evidence="1 2">
    <name type="scientific">Microbulbifer agarilyticus</name>
    <dbReference type="NCBI Taxonomy" id="260552"/>
    <lineage>
        <taxon>Bacteria</taxon>
        <taxon>Pseudomonadati</taxon>
        <taxon>Pseudomonadota</taxon>
        <taxon>Gammaproteobacteria</taxon>
        <taxon>Cellvibrionales</taxon>
        <taxon>Microbulbiferaceae</taxon>
        <taxon>Microbulbifer</taxon>
    </lineage>
</organism>
<dbReference type="OrthoDB" id="5728786at2"/>
<evidence type="ECO:0000313" key="2">
    <source>
        <dbReference type="Proteomes" id="UP000188219"/>
    </source>
</evidence>
<dbReference type="STRING" id="260552.Mag101_09685"/>
<reference evidence="1" key="1">
    <citation type="submission" date="2017-02" db="EMBL/GenBank/DDBJ databases">
        <title>Genome of Microbulbifer agarilyticus GP101.</title>
        <authorList>
            <person name="Jung J."/>
            <person name="Bae S.S."/>
            <person name="Baek K."/>
        </authorList>
    </citation>
    <scope>NUCLEOTIDE SEQUENCE [LARGE SCALE GENOMIC DNA]</scope>
    <source>
        <strain evidence="1">GP101</strain>
    </source>
</reference>
<name>A0A1Q2M589_9GAMM</name>
<proteinExistence type="predicted"/>
<dbReference type="Proteomes" id="UP000188219">
    <property type="component" value="Chromosome"/>
</dbReference>
<protein>
    <submittedName>
        <fullName evidence="1">Uncharacterized protein</fullName>
    </submittedName>
</protein>
<sequence>MGTRKTLEELVRQLQLQLNPAVSVDPENVKSIRVHCYRDAADPAVLDNLNNCFQQQLPIPQHTPESYTAFILSKPSFNDGVIETHALECLGNDGHPNGELWVKFKSGAALAAAYDLPQEKPALPLEELQTTLLGAVELPNVTPAIQSSGPEWLCSPMVCDEGSWLLPAIETPLDVPERFAGHCYIKLVTENHPAGGSLRTELEETNK</sequence>
<keyword evidence="2" id="KW-1185">Reference proteome</keyword>
<dbReference type="EMBL" id="CP019650">
    <property type="protein sequence ID" value="AQQ67884.1"/>
    <property type="molecule type" value="Genomic_DNA"/>
</dbReference>
<dbReference type="AlphaFoldDB" id="A0A1Q2M589"/>
<gene>
    <name evidence="1" type="ORF">Mag101_09685</name>
</gene>
<accession>A0A1Q2M589</accession>
<dbReference type="RefSeq" id="WP_077404061.1">
    <property type="nucleotide sequence ID" value="NZ_CP019650.1"/>
</dbReference>
<dbReference type="KEGG" id="maga:Mag101_09685"/>
<evidence type="ECO:0000313" key="1">
    <source>
        <dbReference type="EMBL" id="AQQ67884.1"/>
    </source>
</evidence>